<dbReference type="GO" id="GO:0000155">
    <property type="term" value="F:phosphorelay sensor kinase activity"/>
    <property type="evidence" value="ECO:0007669"/>
    <property type="project" value="InterPro"/>
</dbReference>
<gene>
    <name evidence="6" type="ORF">C7440_0226</name>
</gene>
<evidence type="ECO:0000256" key="3">
    <source>
        <dbReference type="ARBA" id="ARBA00022553"/>
    </source>
</evidence>
<evidence type="ECO:0000259" key="5">
    <source>
        <dbReference type="PROSITE" id="PS50109"/>
    </source>
</evidence>
<dbReference type="InterPro" id="IPR003661">
    <property type="entry name" value="HisK_dim/P_dom"/>
</dbReference>
<dbReference type="InterPro" id="IPR004358">
    <property type="entry name" value="Sig_transdc_His_kin-like_C"/>
</dbReference>
<dbReference type="Gene3D" id="3.30.565.10">
    <property type="entry name" value="Histidine kinase-like ATPase, C-terminal domain"/>
    <property type="match status" value="1"/>
</dbReference>
<organism evidence="6 7">
    <name type="scientific">Pusillimonas noertemannii</name>
    <dbReference type="NCBI Taxonomy" id="305977"/>
    <lineage>
        <taxon>Bacteria</taxon>
        <taxon>Pseudomonadati</taxon>
        <taxon>Pseudomonadota</taxon>
        <taxon>Betaproteobacteria</taxon>
        <taxon>Burkholderiales</taxon>
        <taxon>Alcaligenaceae</taxon>
        <taxon>Pusillimonas</taxon>
    </lineage>
</organism>
<evidence type="ECO:0000256" key="1">
    <source>
        <dbReference type="ARBA" id="ARBA00000085"/>
    </source>
</evidence>
<evidence type="ECO:0000256" key="2">
    <source>
        <dbReference type="ARBA" id="ARBA00012438"/>
    </source>
</evidence>
<proteinExistence type="predicted"/>
<dbReference type="InterPro" id="IPR036097">
    <property type="entry name" value="HisK_dim/P_sf"/>
</dbReference>
<keyword evidence="4" id="KW-0812">Transmembrane</keyword>
<dbReference type="CDD" id="cd00082">
    <property type="entry name" value="HisKA"/>
    <property type="match status" value="1"/>
</dbReference>
<keyword evidence="7" id="KW-1185">Reference proteome</keyword>
<dbReference type="InterPro" id="IPR036890">
    <property type="entry name" value="HATPase_C_sf"/>
</dbReference>
<dbReference type="InterPro" id="IPR005467">
    <property type="entry name" value="His_kinase_dom"/>
</dbReference>
<reference evidence="6 7" key="1">
    <citation type="submission" date="2018-04" db="EMBL/GenBank/DDBJ databases">
        <title>Genomic Encyclopedia of Type Strains, Phase IV (KMG-IV): sequencing the most valuable type-strain genomes for metagenomic binning, comparative biology and taxonomic classification.</title>
        <authorList>
            <person name="Goeker M."/>
        </authorList>
    </citation>
    <scope>NUCLEOTIDE SEQUENCE [LARGE SCALE GENOMIC DNA]</scope>
    <source>
        <strain evidence="6 7">DSM 10065</strain>
    </source>
</reference>
<protein>
    <recommendedName>
        <fullName evidence="2">histidine kinase</fullName>
        <ecNumber evidence="2">2.7.13.3</ecNumber>
    </recommendedName>
</protein>
<keyword evidence="4" id="KW-0472">Membrane</keyword>
<dbReference type="Proteomes" id="UP000246145">
    <property type="component" value="Unassembled WGS sequence"/>
</dbReference>
<feature type="transmembrane region" description="Helical" evidence="4">
    <location>
        <begin position="239"/>
        <end position="260"/>
    </location>
</feature>
<dbReference type="AlphaFoldDB" id="A0A2U1CPM2"/>
<dbReference type="PRINTS" id="PR00344">
    <property type="entry name" value="BCTRLSENSOR"/>
</dbReference>
<sequence>MRWYEDKSAALDIEGFTALPADALAEQRSILSIGYTKSPIWLAFSLPASLFQAESRWLQLGPNFLDDVTLYYRPSAGGRAWSIHRWGDMWPDARGDIDYRFPVFELPPPSGAPGYDVVVRVRSTSAILLDGSLWAPQAFLKEAARETAFWSFYFGLAALSTALAVFMAFFLRRPLAWALCAFSLTYWLVACIQGYVDWLFGGRGLHLQHYLTGILTLLAYTSLLWVTTEALNLRERRPGLHRLMMAAIGLSLLLPLSIPLDFYDVAINIQGVLCISTALILAVGAWTIWHEEHDVMALVLGVMPILYVAAGLVALMSLFGWIPYDKHIYGIWQYVVMVNMLTVLGWAAYRIWYEAREMQEKRQLASELRLEREASFHQRQFIGMVSHEFRNPLAVITHAMENLQLPSVSEKQRRRRYQSIRRATHRLVQLTDNCLADSRLYADGLQLQIDTIDLLGVVRSAAEIVDGSADHRWRLTVQGLGVGEWTARRIPVLADAAMLRIAVSNVLDNAVKYSERGYVDIDVAFRNEFAVVGIRDRGPGIPKEDAALIFERHRRRRASPAAGHDPGGTGLGLYVARQIVQAHGGELVLVGSGPEGSYFELSVPQSGGGPVP</sequence>
<evidence type="ECO:0000256" key="4">
    <source>
        <dbReference type="SAM" id="Phobius"/>
    </source>
</evidence>
<comment type="caution">
    <text evidence="6">The sequence shown here is derived from an EMBL/GenBank/DDBJ whole genome shotgun (WGS) entry which is preliminary data.</text>
</comment>
<dbReference type="SUPFAM" id="SSF47384">
    <property type="entry name" value="Homodimeric domain of signal transducing histidine kinase"/>
    <property type="match status" value="1"/>
</dbReference>
<dbReference type="Gene3D" id="1.10.287.130">
    <property type="match status" value="1"/>
</dbReference>
<name>A0A2U1CPM2_9BURK</name>
<feature type="transmembrane region" description="Helical" evidence="4">
    <location>
        <begin position="295"/>
        <end position="319"/>
    </location>
</feature>
<keyword evidence="4" id="KW-1133">Transmembrane helix</keyword>
<dbReference type="Pfam" id="PF00512">
    <property type="entry name" value="HisKA"/>
    <property type="match status" value="1"/>
</dbReference>
<keyword evidence="6" id="KW-0418">Kinase</keyword>
<dbReference type="Gene3D" id="2.60.40.2380">
    <property type="match status" value="1"/>
</dbReference>
<dbReference type="SUPFAM" id="SSF55874">
    <property type="entry name" value="ATPase domain of HSP90 chaperone/DNA topoisomerase II/histidine kinase"/>
    <property type="match status" value="1"/>
</dbReference>
<feature type="transmembrane region" description="Helical" evidence="4">
    <location>
        <begin position="266"/>
        <end position="288"/>
    </location>
</feature>
<accession>A0A2U1CPM2</accession>
<dbReference type="SMART" id="SM00387">
    <property type="entry name" value="HATPase_c"/>
    <property type="match status" value="1"/>
</dbReference>
<dbReference type="InterPro" id="IPR011622">
    <property type="entry name" value="7TMR_DISM_rcpt_extracell_dom2"/>
</dbReference>
<dbReference type="RefSeq" id="WP_209300327.1">
    <property type="nucleotide sequence ID" value="NZ_PDUX01000001.1"/>
</dbReference>
<dbReference type="EMBL" id="QEKO01000001">
    <property type="protein sequence ID" value="PVY67843.1"/>
    <property type="molecule type" value="Genomic_DNA"/>
</dbReference>
<dbReference type="SMART" id="SM00388">
    <property type="entry name" value="HisKA"/>
    <property type="match status" value="1"/>
</dbReference>
<feature type="transmembrane region" description="Helical" evidence="4">
    <location>
        <begin position="331"/>
        <end position="352"/>
    </location>
</feature>
<feature type="transmembrane region" description="Helical" evidence="4">
    <location>
        <begin position="175"/>
        <end position="195"/>
    </location>
</feature>
<dbReference type="PROSITE" id="PS50109">
    <property type="entry name" value="HIS_KIN"/>
    <property type="match status" value="1"/>
</dbReference>
<dbReference type="Pfam" id="PF07696">
    <property type="entry name" value="7TMR-DISMED2"/>
    <property type="match status" value="1"/>
</dbReference>
<dbReference type="PANTHER" id="PTHR43547">
    <property type="entry name" value="TWO-COMPONENT HISTIDINE KINASE"/>
    <property type="match status" value="1"/>
</dbReference>
<dbReference type="PANTHER" id="PTHR43547:SF2">
    <property type="entry name" value="HYBRID SIGNAL TRANSDUCTION HISTIDINE KINASE C"/>
    <property type="match status" value="1"/>
</dbReference>
<feature type="transmembrane region" description="Helical" evidence="4">
    <location>
        <begin position="150"/>
        <end position="170"/>
    </location>
</feature>
<feature type="domain" description="Histidine kinase" evidence="5">
    <location>
        <begin position="384"/>
        <end position="607"/>
    </location>
</feature>
<evidence type="ECO:0000313" key="7">
    <source>
        <dbReference type="Proteomes" id="UP000246145"/>
    </source>
</evidence>
<keyword evidence="3" id="KW-0597">Phosphoprotein</keyword>
<comment type="catalytic activity">
    <reaction evidence="1">
        <text>ATP + protein L-histidine = ADP + protein N-phospho-L-histidine.</text>
        <dbReference type="EC" id="2.7.13.3"/>
    </reaction>
</comment>
<dbReference type="Pfam" id="PF02518">
    <property type="entry name" value="HATPase_c"/>
    <property type="match status" value="1"/>
</dbReference>
<dbReference type="EC" id="2.7.13.3" evidence="2"/>
<keyword evidence="6" id="KW-0808">Transferase</keyword>
<feature type="transmembrane region" description="Helical" evidence="4">
    <location>
        <begin position="207"/>
        <end position="227"/>
    </location>
</feature>
<dbReference type="CDD" id="cd00075">
    <property type="entry name" value="HATPase"/>
    <property type="match status" value="1"/>
</dbReference>
<dbReference type="InterPro" id="IPR003594">
    <property type="entry name" value="HATPase_dom"/>
</dbReference>
<evidence type="ECO:0000313" key="6">
    <source>
        <dbReference type="EMBL" id="PVY67843.1"/>
    </source>
</evidence>